<keyword evidence="1" id="KW-0732">Signal</keyword>
<dbReference type="AlphaFoldDB" id="A0A8X8Y4F6"/>
<evidence type="ECO:0000313" key="2">
    <source>
        <dbReference type="EMBL" id="KAG6423455.1"/>
    </source>
</evidence>
<gene>
    <name evidence="2" type="ORF">SASPL_113851</name>
</gene>
<dbReference type="EMBL" id="PNBA02000005">
    <property type="protein sequence ID" value="KAG6423455.1"/>
    <property type="molecule type" value="Genomic_DNA"/>
</dbReference>
<evidence type="ECO:0000313" key="3">
    <source>
        <dbReference type="Proteomes" id="UP000298416"/>
    </source>
</evidence>
<organism evidence="2">
    <name type="scientific">Salvia splendens</name>
    <name type="common">Scarlet sage</name>
    <dbReference type="NCBI Taxonomy" id="180675"/>
    <lineage>
        <taxon>Eukaryota</taxon>
        <taxon>Viridiplantae</taxon>
        <taxon>Streptophyta</taxon>
        <taxon>Embryophyta</taxon>
        <taxon>Tracheophyta</taxon>
        <taxon>Spermatophyta</taxon>
        <taxon>Magnoliopsida</taxon>
        <taxon>eudicotyledons</taxon>
        <taxon>Gunneridae</taxon>
        <taxon>Pentapetalae</taxon>
        <taxon>asterids</taxon>
        <taxon>lamiids</taxon>
        <taxon>Lamiales</taxon>
        <taxon>Lamiaceae</taxon>
        <taxon>Nepetoideae</taxon>
        <taxon>Mentheae</taxon>
        <taxon>Salviinae</taxon>
        <taxon>Salvia</taxon>
        <taxon>Salvia subgen. Calosphace</taxon>
        <taxon>core Calosphace</taxon>
    </lineage>
</organism>
<sequence length="98" mass="10564">MAKTHVLIMATLLFVGTILPSSQAQGSGQKTIDYGTLQGDNYYGHPGHNPANSYELGCTAAEHCHGRRRLMTDEEEDAVEAAEQGAANIKDTVVNLFD</sequence>
<keyword evidence="3" id="KW-1185">Reference proteome</keyword>
<evidence type="ECO:0000256" key="1">
    <source>
        <dbReference type="SAM" id="SignalP"/>
    </source>
</evidence>
<name>A0A8X8Y4F6_SALSN</name>
<comment type="caution">
    <text evidence="2">The sequence shown here is derived from an EMBL/GenBank/DDBJ whole genome shotgun (WGS) entry which is preliminary data.</text>
</comment>
<reference evidence="2" key="1">
    <citation type="submission" date="2018-01" db="EMBL/GenBank/DDBJ databases">
        <authorList>
            <person name="Mao J.F."/>
        </authorList>
    </citation>
    <scope>NUCLEOTIDE SEQUENCE</scope>
    <source>
        <strain evidence="2">Huo1</strain>
        <tissue evidence="2">Leaf</tissue>
    </source>
</reference>
<reference evidence="2" key="2">
    <citation type="submission" date="2020-08" db="EMBL/GenBank/DDBJ databases">
        <title>Plant Genome Project.</title>
        <authorList>
            <person name="Zhang R.-G."/>
        </authorList>
    </citation>
    <scope>NUCLEOTIDE SEQUENCE</scope>
    <source>
        <strain evidence="2">Huo1</strain>
        <tissue evidence="2">Leaf</tissue>
    </source>
</reference>
<proteinExistence type="predicted"/>
<feature type="chain" id="PRO_5036504446" evidence="1">
    <location>
        <begin position="25"/>
        <end position="98"/>
    </location>
</feature>
<feature type="signal peptide" evidence="1">
    <location>
        <begin position="1"/>
        <end position="24"/>
    </location>
</feature>
<dbReference type="Proteomes" id="UP000298416">
    <property type="component" value="Unassembled WGS sequence"/>
</dbReference>
<protein>
    <submittedName>
        <fullName evidence="2">Uncharacterized protein</fullName>
    </submittedName>
</protein>
<accession>A0A8X8Y4F6</accession>